<accession>A0A6C0E6C4</accession>
<evidence type="ECO:0008006" key="3">
    <source>
        <dbReference type="Google" id="ProtNLM"/>
    </source>
</evidence>
<dbReference type="EMBL" id="MN739743">
    <property type="protein sequence ID" value="QHT24318.1"/>
    <property type="molecule type" value="Genomic_DNA"/>
</dbReference>
<organism evidence="2">
    <name type="scientific">viral metagenome</name>
    <dbReference type="NCBI Taxonomy" id="1070528"/>
    <lineage>
        <taxon>unclassified sequences</taxon>
        <taxon>metagenomes</taxon>
        <taxon>organismal metagenomes</taxon>
    </lineage>
</organism>
<reference evidence="2" key="1">
    <citation type="journal article" date="2020" name="Nature">
        <title>Giant virus diversity and host interactions through global metagenomics.</title>
        <authorList>
            <person name="Schulz F."/>
            <person name="Roux S."/>
            <person name="Paez-Espino D."/>
            <person name="Jungbluth S."/>
            <person name="Walsh D.A."/>
            <person name="Denef V.J."/>
            <person name="McMahon K.D."/>
            <person name="Konstantinidis K.T."/>
            <person name="Eloe-Fadrosh E.A."/>
            <person name="Kyrpides N.C."/>
            <person name="Woyke T."/>
        </authorList>
    </citation>
    <scope>NUCLEOTIDE SEQUENCE</scope>
    <source>
        <strain evidence="2">GVMAG-M-3300023179-138</strain>
    </source>
</reference>
<sequence>MSLFKPVFLEQRVTLGPTEFAELNKVGSVDKFLTNKISKTLEGQCCMHGYVKPGSTQILARSLGQAEHGRFTGDFLYYCKVLVQCMLPEAGQVMDARILKKNKMGAYALLVDEGKTLEAMRILIPRDGYIGDAEFEGLEEGQSIRAKIVRTRFQINDAFIQGLAELEEVGPEAPAEAEEAEADAEEAEAE</sequence>
<feature type="region of interest" description="Disordered" evidence="1">
    <location>
        <begin position="170"/>
        <end position="190"/>
    </location>
</feature>
<dbReference type="AlphaFoldDB" id="A0A6C0E6C4"/>
<evidence type="ECO:0000313" key="2">
    <source>
        <dbReference type="EMBL" id="QHT24318.1"/>
    </source>
</evidence>
<evidence type="ECO:0000256" key="1">
    <source>
        <dbReference type="SAM" id="MobiDB-lite"/>
    </source>
</evidence>
<proteinExistence type="predicted"/>
<name>A0A6C0E6C4_9ZZZZ</name>
<protein>
    <recommendedName>
        <fullName evidence="3">S1 motif domain-containing protein</fullName>
    </recommendedName>
</protein>